<dbReference type="SMART" id="SM00671">
    <property type="entry name" value="SEL1"/>
    <property type="match status" value="1"/>
</dbReference>
<dbReference type="Proteomes" id="UP000265703">
    <property type="component" value="Unassembled WGS sequence"/>
</dbReference>
<reference evidence="1 2" key="1">
    <citation type="submission" date="2018-06" db="EMBL/GenBank/DDBJ databases">
        <title>Comparative genomics reveals the genomic features of Rhizophagus irregularis, R. cerebriforme, R. diaphanum and Gigaspora rosea, and their symbiotic lifestyle signature.</title>
        <authorList>
            <person name="Morin E."/>
            <person name="San Clemente H."/>
            <person name="Chen E.C.H."/>
            <person name="De La Providencia I."/>
            <person name="Hainaut M."/>
            <person name="Kuo A."/>
            <person name="Kohler A."/>
            <person name="Murat C."/>
            <person name="Tang N."/>
            <person name="Roy S."/>
            <person name="Loubradou J."/>
            <person name="Henrissat B."/>
            <person name="Grigoriev I.V."/>
            <person name="Corradi N."/>
            <person name="Roux C."/>
            <person name="Martin F.M."/>
        </authorList>
    </citation>
    <scope>NUCLEOTIDE SEQUENCE [LARGE SCALE GENOMIC DNA]</scope>
    <source>
        <strain evidence="1 2">DAOM 227022</strain>
    </source>
</reference>
<feature type="non-terminal residue" evidence="1">
    <location>
        <position position="267"/>
    </location>
</feature>
<protein>
    <recommendedName>
        <fullName evidence="3">Sel1 repeat family protein</fullName>
    </recommendedName>
</protein>
<comment type="caution">
    <text evidence="1">The sequence shown here is derived from an EMBL/GenBank/DDBJ whole genome shotgun (WGS) entry which is preliminary data.</text>
</comment>
<proteinExistence type="predicted"/>
<organism evidence="1 2">
    <name type="scientific">Glomus cerebriforme</name>
    <dbReference type="NCBI Taxonomy" id="658196"/>
    <lineage>
        <taxon>Eukaryota</taxon>
        <taxon>Fungi</taxon>
        <taxon>Fungi incertae sedis</taxon>
        <taxon>Mucoromycota</taxon>
        <taxon>Glomeromycotina</taxon>
        <taxon>Glomeromycetes</taxon>
        <taxon>Glomerales</taxon>
        <taxon>Glomeraceae</taxon>
        <taxon>Glomus</taxon>
    </lineage>
</organism>
<evidence type="ECO:0008006" key="3">
    <source>
        <dbReference type="Google" id="ProtNLM"/>
    </source>
</evidence>
<evidence type="ECO:0000313" key="2">
    <source>
        <dbReference type="Proteomes" id="UP000265703"/>
    </source>
</evidence>
<dbReference type="Pfam" id="PF08238">
    <property type="entry name" value="Sel1"/>
    <property type="match status" value="2"/>
</dbReference>
<dbReference type="PANTHER" id="PTHR45011:SF1">
    <property type="entry name" value="DAP3-BINDING CELL DEATH ENHANCER 1"/>
    <property type="match status" value="1"/>
</dbReference>
<dbReference type="InterPro" id="IPR052748">
    <property type="entry name" value="ISR_Activator"/>
</dbReference>
<dbReference type="OrthoDB" id="2409253at2759"/>
<evidence type="ECO:0000313" key="1">
    <source>
        <dbReference type="EMBL" id="RIA91144.1"/>
    </source>
</evidence>
<sequence length="267" mass="30525">MAFDLYLKAANMKYSIAQYNVAVCYEDGIGTAKDAEKAMEWYKQSADNGYDLAMRRLNELSENSPLKSKEKEVEKDSLTEQQIIQQWKLHHGLFLDGHSIQSSKQAIFVDNGDLNISLYKGEPLVYININDPDNLTNLLTFNDYIFSDLQPFDICINFPVADITYKGALSESFSTYLEDDEKLHEFYGHIFTNEFLAGGQLFIKNLNLASPNQIDVLKFYLTWAYYSVKNNSGIQFNNDCFDALFLSSIETTDGIKLNTPKKLADWL</sequence>
<dbReference type="InterPro" id="IPR006597">
    <property type="entry name" value="Sel1-like"/>
</dbReference>
<name>A0A397T7Z0_9GLOM</name>
<dbReference type="InterPro" id="IPR011990">
    <property type="entry name" value="TPR-like_helical_dom_sf"/>
</dbReference>
<gene>
    <name evidence="1" type="ORF">C1645_768266</name>
</gene>
<dbReference type="PANTHER" id="PTHR45011">
    <property type="entry name" value="DAP3-BINDING CELL DEATH ENHANCER 1"/>
    <property type="match status" value="1"/>
</dbReference>
<dbReference type="AlphaFoldDB" id="A0A397T7Z0"/>
<keyword evidence="2" id="KW-1185">Reference proteome</keyword>
<dbReference type="SUPFAM" id="SSF81901">
    <property type="entry name" value="HCP-like"/>
    <property type="match status" value="1"/>
</dbReference>
<accession>A0A397T7Z0</accession>
<dbReference type="Gene3D" id="1.25.40.10">
    <property type="entry name" value="Tetratricopeptide repeat domain"/>
    <property type="match status" value="1"/>
</dbReference>
<dbReference type="EMBL" id="QKYT01000161">
    <property type="protein sequence ID" value="RIA91144.1"/>
    <property type="molecule type" value="Genomic_DNA"/>
</dbReference>